<proteinExistence type="predicted"/>
<dbReference type="Gene3D" id="1.20.1280.50">
    <property type="match status" value="1"/>
</dbReference>
<protein>
    <recommendedName>
        <fullName evidence="2">F-box domain-containing protein</fullName>
    </recommendedName>
</protein>
<feature type="compositionally biased region" description="Low complexity" evidence="1">
    <location>
        <begin position="697"/>
        <end position="706"/>
    </location>
</feature>
<dbReference type="EMBL" id="ML143494">
    <property type="protein sequence ID" value="TBU23807.1"/>
    <property type="molecule type" value="Genomic_DNA"/>
</dbReference>
<dbReference type="PROSITE" id="PS50181">
    <property type="entry name" value="FBOX"/>
    <property type="match status" value="1"/>
</dbReference>
<evidence type="ECO:0000256" key="1">
    <source>
        <dbReference type="SAM" id="MobiDB-lite"/>
    </source>
</evidence>
<feature type="compositionally biased region" description="Acidic residues" evidence="1">
    <location>
        <begin position="676"/>
        <end position="685"/>
    </location>
</feature>
<dbReference type="OrthoDB" id="550575at2759"/>
<dbReference type="AlphaFoldDB" id="A0A4Q9MBF9"/>
<reference evidence="3" key="1">
    <citation type="submission" date="2019-01" db="EMBL/GenBank/DDBJ databases">
        <title>Draft genome sequences of three monokaryotic isolates of the white-rot basidiomycete fungus Dichomitus squalens.</title>
        <authorList>
            <consortium name="DOE Joint Genome Institute"/>
            <person name="Lopez S.C."/>
            <person name="Andreopoulos B."/>
            <person name="Pangilinan J."/>
            <person name="Lipzen A."/>
            <person name="Riley R."/>
            <person name="Ahrendt S."/>
            <person name="Ng V."/>
            <person name="Barry K."/>
            <person name="Daum C."/>
            <person name="Grigoriev I.V."/>
            <person name="Hilden K.S."/>
            <person name="Makela M.R."/>
            <person name="de Vries R.P."/>
        </authorList>
    </citation>
    <scope>NUCLEOTIDE SEQUENCE [LARGE SCALE GENOMIC DNA]</scope>
    <source>
        <strain evidence="3">OM18370.1</strain>
    </source>
</reference>
<dbReference type="Proteomes" id="UP000292957">
    <property type="component" value="Unassembled WGS sequence"/>
</dbReference>
<dbReference type="SUPFAM" id="SSF81383">
    <property type="entry name" value="F-box domain"/>
    <property type="match status" value="1"/>
</dbReference>
<accession>A0A4Q9MBF9</accession>
<feature type="region of interest" description="Disordered" evidence="1">
    <location>
        <begin position="676"/>
        <end position="719"/>
    </location>
</feature>
<dbReference type="InterPro" id="IPR001810">
    <property type="entry name" value="F-box_dom"/>
</dbReference>
<organism evidence="3">
    <name type="scientific">Dichomitus squalens</name>
    <dbReference type="NCBI Taxonomy" id="114155"/>
    <lineage>
        <taxon>Eukaryota</taxon>
        <taxon>Fungi</taxon>
        <taxon>Dikarya</taxon>
        <taxon>Basidiomycota</taxon>
        <taxon>Agaricomycotina</taxon>
        <taxon>Agaricomycetes</taxon>
        <taxon>Polyporales</taxon>
        <taxon>Polyporaceae</taxon>
        <taxon>Dichomitus</taxon>
    </lineage>
</organism>
<evidence type="ECO:0000313" key="3">
    <source>
        <dbReference type="EMBL" id="TBU23807.1"/>
    </source>
</evidence>
<sequence>MPSLDSLPAELLLRIVAFLPVQTLRSLRLASRGWDAFFREHESTIYHHAALLHNFVDSINTVLSDAKSAHQRLKFLQDAPNWYHYCRMYFELQRNWLGVRDARTKFYGRHPYDVHRLKVDEEQGILITTHEFGGLTVFDLDTTEVLWRLDASYVRRHAHCEYENGFLIFDRLGAAKEVWRLASLWPATESTSTLPRVTRPTDTQLQASAAAAHAYAPVPGLGSPPNEVPKGHFRPWALIETAEFGRAYRFVYPCLLVCGLRRAFVWNVVTTRLEREFDNVQGNAGEGDINYVELSADHVFVCSTSALRIFDRSNGNMILEIPSYQFVYSDVRIAVQFDPAVARQKVAGPGEAVRLPCEPTVSMALYTASYAEFSSGECSLRSYWCGHSASYGQDILHMLSAKFEGCQPRDRTRLTHHCLTVHVANDGKDLAAHLSDSRVFVIRDFMRVVRGEVPLQTAALESGKTIPRLSGTDEHFSIYLASDHGRLGLVTTSGVYAATLDPVKHGLIDEDLVLTGRRRVHGIPQSAIDAGISFPYMTFVSLPFYHDRRQLAKVTCMQMTETKLFFVWDAMYKPDNIDFFRRLGMIGGNTPSGDEHEREDDEGLLAGANITVDAATQVDAGWDVEDEVVEETNQVVVASGSGSQVEDILTETPGAGPMAVTMNAADEDEGVEYMDAEEGEEVQEEQEGHWQEDSDDNSVGSHGGVDSDSESEDDWPNVPHGGYRAHNRIARDHRFASIGPIVFCIDFSPTG</sequence>
<dbReference type="SMART" id="SM00256">
    <property type="entry name" value="FBOX"/>
    <property type="match status" value="1"/>
</dbReference>
<dbReference type="CDD" id="cd09917">
    <property type="entry name" value="F-box_SF"/>
    <property type="match status" value="1"/>
</dbReference>
<gene>
    <name evidence="3" type="ORF">BD311DRAFT_781440</name>
</gene>
<evidence type="ECO:0000259" key="2">
    <source>
        <dbReference type="PROSITE" id="PS50181"/>
    </source>
</evidence>
<name>A0A4Q9MBF9_9APHY</name>
<dbReference type="InterPro" id="IPR036047">
    <property type="entry name" value="F-box-like_dom_sf"/>
</dbReference>
<feature type="domain" description="F-box" evidence="2">
    <location>
        <begin position="1"/>
        <end position="49"/>
    </location>
</feature>
<dbReference type="SUPFAM" id="SSF50998">
    <property type="entry name" value="Quinoprotein alcohol dehydrogenase-like"/>
    <property type="match status" value="1"/>
</dbReference>
<dbReference type="InterPro" id="IPR011047">
    <property type="entry name" value="Quinoprotein_ADH-like_sf"/>
</dbReference>